<accession>A0A9E7FEK3</accession>
<gene>
    <name evidence="1" type="ORF">MUK42_34282</name>
</gene>
<organism evidence="1 2">
    <name type="scientific">Musa troglodytarum</name>
    <name type="common">fe'i banana</name>
    <dbReference type="NCBI Taxonomy" id="320322"/>
    <lineage>
        <taxon>Eukaryota</taxon>
        <taxon>Viridiplantae</taxon>
        <taxon>Streptophyta</taxon>
        <taxon>Embryophyta</taxon>
        <taxon>Tracheophyta</taxon>
        <taxon>Spermatophyta</taxon>
        <taxon>Magnoliopsida</taxon>
        <taxon>Liliopsida</taxon>
        <taxon>Zingiberales</taxon>
        <taxon>Musaceae</taxon>
        <taxon>Musa</taxon>
    </lineage>
</organism>
<protein>
    <submittedName>
        <fullName evidence="1">Uncharacterized protein</fullName>
    </submittedName>
</protein>
<sequence>MGINEYFSQALDFTRMVQKKIFGPLVRVVNKSCNLKHRKSTDTIGKIQMITDLSRLLVTIGLSNEHRGT</sequence>
<name>A0A9E7FEK3_9LILI</name>
<dbReference type="EMBL" id="CP097505">
    <property type="protein sequence ID" value="URD94040.1"/>
    <property type="molecule type" value="Genomic_DNA"/>
</dbReference>
<reference evidence="1" key="1">
    <citation type="submission" date="2022-05" db="EMBL/GenBank/DDBJ databases">
        <title>The Musa troglodytarum L. genome provides insights into the mechanism of non-climacteric behaviour and enrichment of carotenoids.</title>
        <authorList>
            <person name="Wang J."/>
        </authorList>
    </citation>
    <scope>NUCLEOTIDE SEQUENCE</scope>
    <source>
        <tissue evidence="1">Leaf</tissue>
    </source>
</reference>
<evidence type="ECO:0000313" key="1">
    <source>
        <dbReference type="EMBL" id="URD94040.1"/>
    </source>
</evidence>
<keyword evidence="2" id="KW-1185">Reference proteome</keyword>
<evidence type="ECO:0000313" key="2">
    <source>
        <dbReference type="Proteomes" id="UP001055439"/>
    </source>
</evidence>
<dbReference type="AlphaFoldDB" id="A0A9E7FEK3"/>
<dbReference type="Proteomes" id="UP001055439">
    <property type="component" value="Chromosome 3"/>
</dbReference>
<proteinExistence type="predicted"/>